<name>A0A3P7JJT7_STRVU</name>
<evidence type="ECO:0000256" key="3">
    <source>
        <dbReference type="ARBA" id="ARBA00023136"/>
    </source>
</evidence>
<gene>
    <name evidence="6" type="ORF">SVUK_LOCUS20958</name>
</gene>
<dbReference type="InterPro" id="IPR032695">
    <property type="entry name" value="Integrin_dom_sf"/>
</dbReference>
<dbReference type="InterPro" id="IPR048285">
    <property type="entry name" value="Integrin_alpha_Ig-like_2"/>
</dbReference>
<sequence length="93" mass="10367">MLGTKDNSMLVNVTVHNGGEDSYETKLYFDVPEAPSCSPTTDEPDEDGKWTFACELGNPLPQHKTLSTAVRITANEQKPPLKPIEIRAFVNRY</sequence>
<dbReference type="AlphaFoldDB" id="A0A3P7JJT7"/>
<feature type="domain" description="Integrin alpha second immunoglobulin-like" evidence="5">
    <location>
        <begin position="2"/>
        <end position="90"/>
    </location>
</feature>
<evidence type="ECO:0000256" key="4">
    <source>
        <dbReference type="ARBA" id="ARBA00023180"/>
    </source>
</evidence>
<keyword evidence="7" id="KW-1185">Reference proteome</keyword>
<dbReference type="Pfam" id="PF20805">
    <property type="entry name" value="Integrin_A_Ig_2"/>
    <property type="match status" value="1"/>
</dbReference>
<evidence type="ECO:0000256" key="2">
    <source>
        <dbReference type="ARBA" id="ARBA00023037"/>
    </source>
</evidence>
<dbReference type="Gene3D" id="2.60.40.1510">
    <property type="entry name" value="ntegrin, alpha v. Chain A, domain 3"/>
    <property type="match status" value="1"/>
</dbReference>
<keyword evidence="4" id="KW-0325">Glycoprotein</keyword>
<evidence type="ECO:0000259" key="5">
    <source>
        <dbReference type="Pfam" id="PF20805"/>
    </source>
</evidence>
<evidence type="ECO:0000256" key="1">
    <source>
        <dbReference type="ARBA" id="ARBA00004479"/>
    </source>
</evidence>
<accession>A0A3P7JJT7</accession>
<comment type="subcellular location">
    <subcellularLocation>
        <location evidence="1">Membrane</location>
        <topology evidence="1">Single-pass type I membrane protein</topology>
    </subcellularLocation>
</comment>
<dbReference type="EMBL" id="UYYB01147884">
    <property type="protein sequence ID" value="VDM85960.1"/>
    <property type="molecule type" value="Genomic_DNA"/>
</dbReference>
<keyword evidence="2" id="KW-0401">Integrin</keyword>
<dbReference type="Proteomes" id="UP000270094">
    <property type="component" value="Unassembled WGS sequence"/>
</dbReference>
<dbReference type="GO" id="GO:0007229">
    <property type="term" value="P:integrin-mediated signaling pathway"/>
    <property type="evidence" value="ECO:0007669"/>
    <property type="project" value="UniProtKB-KW"/>
</dbReference>
<reference evidence="6 7" key="1">
    <citation type="submission" date="2018-11" db="EMBL/GenBank/DDBJ databases">
        <authorList>
            <consortium name="Pathogen Informatics"/>
        </authorList>
    </citation>
    <scope>NUCLEOTIDE SEQUENCE [LARGE SCALE GENOMIC DNA]</scope>
</reference>
<evidence type="ECO:0000313" key="7">
    <source>
        <dbReference type="Proteomes" id="UP000270094"/>
    </source>
</evidence>
<protein>
    <recommendedName>
        <fullName evidence="5">Integrin alpha second immunoglobulin-like domain-containing protein</fullName>
    </recommendedName>
</protein>
<proteinExistence type="predicted"/>
<evidence type="ECO:0000313" key="6">
    <source>
        <dbReference type="EMBL" id="VDM85960.1"/>
    </source>
</evidence>
<organism evidence="6 7">
    <name type="scientific">Strongylus vulgaris</name>
    <name type="common">Blood worm</name>
    <dbReference type="NCBI Taxonomy" id="40348"/>
    <lineage>
        <taxon>Eukaryota</taxon>
        <taxon>Metazoa</taxon>
        <taxon>Ecdysozoa</taxon>
        <taxon>Nematoda</taxon>
        <taxon>Chromadorea</taxon>
        <taxon>Rhabditida</taxon>
        <taxon>Rhabditina</taxon>
        <taxon>Rhabditomorpha</taxon>
        <taxon>Strongyloidea</taxon>
        <taxon>Strongylidae</taxon>
        <taxon>Strongylus</taxon>
    </lineage>
</organism>
<keyword evidence="3" id="KW-0472">Membrane</keyword>
<dbReference type="GO" id="GO:0016020">
    <property type="term" value="C:membrane"/>
    <property type="evidence" value="ECO:0007669"/>
    <property type="project" value="UniProtKB-SubCell"/>
</dbReference>
<dbReference type="SUPFAM" id="SSF69179">
    <property type="entry name" value="Integrin domains"/>
    <property type="match status" value="1"/>
</dbReference>
<dbReference type="OrthoDB" id="5317514at2759"/>